<feature type="region of interest" description="Disordered" evidence="1">
    <location>
        <begin position="460"/>
        <end position="491"/>
    </location>
</feature>
<dbReference type="Proteomes" id="UP000539313">
    <property type="component" value="Unassembled WGS sequence"/>
</dbReference>
<organism evidence="2 3">
    <name type="scientific">Thermomonospora cellulosilytica</name>
    <dbReference type="NCBI Taxonomy" id="1411118"/>
    <lineage>
        <taxon>Bacteria</taxon>
        <taxon>Bacillati</taxon>
        <taxon>Actinomycetota</taxon>
        <taxon>Actinomycetes</taxon>
        <taxon>Streptosporangiales</taxon>
        <taxon>Thermomonosporaceae</taxon>
        <taxon>Thermomonospora</taxon>
    </lineage>
</organism>
<dbReference type="EMBL" id="JACJII010000001">
    <property type="protein sequence ID" value="MBA9004143.1"/>
    <property type="molecule type" value="Genomic_DNA"/>
</dbReference>
<evidence type="ECO:0000313" key="2">
    <source>
        <dbReference type="EMBL" id="MBA9004143.1"/>
    </source>
</evidence>
<dbReference type="RefSeq" id="WP_182705712.1">
    <property type="nucleotide sequence ID" value="NZ_JACJII010000001.1"/>
</dbReference>
<keyword evidence="3" id="KW-1185">Reference proteome</keyword>
<accession>A0A7W3MY98</accession>
<comment type="caution">
    <text evidence="2">The sequence shown here is derived from an EMBL/GenBank/DDBJ whole genome shotgun (WGS) entry which is preliminary data.</text>
</comment>
<gene>
    <name evidence="2" type="ORF">HNR21_003025</name>
</gene>
<reference evidence="2 3" key="1">
    <citation type="submission" date="2020-08" db="EMBL/GenBank/DDBJ databases">
        <title>Sequencing the genomes of 1000 actinobacteria strains.</title>
        <authorList>
            <person name="Klenk H.-P."/>
        </authorList>
    </citation>
    <scope>NUCLEOTIDE SEQUENCE [LARGE SCALE GENOMIC DNA]</scope>
    <source>
        <strain evidence="2 3">DSM 45823</strain>
    </source>
</reference>
<feature type="region of interest" description="Disordered" evidence="1">
    <location>
        <begin position="207"/>
        <end position="228"/>
    </location>
</feature>
<proteinExistence type="predicted"/>
<sequence length="491" mass="53867">MSSLLVVLEKLHAARSGHARPLRRMRHHHLVDEPLVIVPLKLAGEAAAPLGCAVGTDPDDPLLLTVPQPRNRDLQHAFFVELARVVLGYVAARQDETEEVPSNRKDEPPRLRYADAPQILVPNRLALDYLGLLGRLTRFQETEDDVPLLGRWLTFFADRAEYPGSSLTLAMTDLLTAQWATGQSDLEDANLAMLLAWICPPEGMTGAQAAQAAEDPLDFPPAGPATDPDFDNLVLQPAVRGYDRAAAAGDRVALARSEAKIREAVESQLMPTWRLMWKGLERLRQLPEAPHCEQRWAADRDRFTGHVDHIAEGGPPQPRHDHAVAAAARLATLERAQNRFDAEQALDDPFVLAELRTTGDAFGGTVVGREPDRTEISPKGRVLLRPRITVLTEDPVRVEADQTYVSPERPKQTVRIREIIEDGSECLLVLDVVAGMGTVKKPAPIPELGETVCYTRAPAQFGGQEFPAPEQTPWTHGGPPAAPDDSQGAQQ</sequence>
<protein>
    <submittedName>
        <fullName evidence="2">Uncharacterized protein</fullName>
    </submittedName>
</protein>
<evidence type="ECO:0000256" key="1">
    <source>
        <dbReference type="SAM" id="MobiDB-lite"/>
    </source>
</evidence>
<evidence type="ECO:0000313" key="3">
    <source>
        <dbReference type="Proteomes" id="UP000539313"/>
    </source>
</evidence>
<dbReference type="AlphaFoldDB" id="A0A7W3MY98"/>
<name>A0A7W3MY98_9ACTN</name>